<keyword evidence="3" id="KW-1185">Reference proteome</keyword>
<dbReference type="InterPro" id="IPR036388">
    <property type="entry name" value="WH-like_DNA-bd_sf"/>
</dbReference>
<dbReference type="Pfam" id="PF12802">
    <property type="entry name" value="MarR_2"/>
    <property type="match status" value="1"/>
</dbReference>
<evidence type="ECO:0000313" key="3">
    <source>
        <dbReference type="Proteomes" id="UP000265341"/>
    </source>
</evidence>
<dbReference type="InterPro" id="IPR052526">
    <property type="entry name" value="HTH-type_Bedaq_tolerance"/>
</dbReference>
<sequence length="142" mass="16713">MLSWTILVRIWRLIRDLRDETLPHLERLGLAPNDPWLLAGIDRCHYPTEVVRLTQLPAPTVSQMLKRLEAEGLVVRSLDPSDLRRYRFELTARGREVLEESRTLMMSAMERRLERLSLEQRQQFHELLDLLTADLTEPTAKE</sequence>
<dbReference type="InterPro" id="IPR000835">
    <property type="entry name" value="HTH_MarR-typ"/>
</dbReference>
<dbReference type="PROSITE" id="PS50995">
    <property type="entry name" value="HTH_MARR_2"/>
    <property type="match status" value="1"/>
</dbReference>
<evidence type="ECO:0000259" key="1">
    <source>
        <dbReference type="PROSITE" id="PS50995"/>
    </source>
</evidence>
<evidence type="ECO:0000313" key="2">
    <source>
        <dbReference type="EMBL" id="RIH85885.1"/>
    </source>
</evidence>
<reference evidence="2 3" key="1">
    <citation type="submission" date="2018-08" db="EMBL/GenBank/DDBJ databases">
        <title>Meiothermus roseus NBRC 110900 genome sequencing project.</title>
        <authorList>
            <person name="Da Costa M.S."/>
            <person name="Albuquerque L."/>
            <person name="Raposo P."/>
            <person name="Froufe H.J.C."/>
            <person name="Barroso C.S."/>
            <person name="Egas C."/>
        </authorList>
    </citation>
    <scope>NUCLEOTIDE SEQUENCE [LARGE SCALE GENOMIC DNA]</scope>
    <source>
        <strain evidence="2 3">NBRC 110900</strain>
    </source>
</reference>
<name>A0A399EPT0_9DEIN</name>
<protein>
    <submittedName>
        <fullName evidence="2">Homoprotocatechuate degradation operon regulator, HpaR</fullName>
    </submittedName>
</protein>
<comment type="caution">
    <text evidence="2">The sequence shown here is derived from an EMBL/GenBank/DDBJ whole genome shotgun (WGS) entry which is preliminary data.</text>
</comment>
<dbReference type="PANTHER" id="PTHR39515">
    <property type="entry name" value="CONSERVED PROTEIN"/>
    <property type="match status" value="1"/>
</dbReference>
<dbReference type="InterPro" id="IPR036390">
    <property type="entry name" value="WH_DNA-bd_sf"/>
</dbReference>
<dbReference type="GO" id="GO:0003700">
    <property type="term" value="F:DNA-binding transcription factor activity"/>
    <property type="evidence" value="ECO:0007669"/>
    <property type="project" value="InterPro"/>
</dbReference>
<dbReference type="Gene3D" id="1.10.10.10">
    <property type="entry name" value="Winged helix-like DNA-binding domain superfamily/Winged helix DNA-binding domain"/>
    <property type="match status" value="1"/>
</dbReference>
<dbReference type="EMBL" id="QWLA01000036">
    <property type="protein sequence ID" value="RIH85885.1"/>
    <property type="molecule type" value="Genomic_DNA"/>
</dbReference>
<proteinExistence type="predicted"/>
<dbReference type="SUPFAM" id="SSF46785">
    <property type="entry name" value="Winged helix' DNA-binding domain"/>
    <property type="match status" value="1"/>
</dbReference>
<dbReference type="Proteomes" id="UP000265341">
    <property type="component" value="Unassembled WGS sequence"/>
</dbReference>
<dbReference type="RefSeq" id="WP_245969816.1">
    <property type="nucleotide sequence ID" value="NZ_QWLA01000036.1"/>
</dbReference>
<dbReference type="PANTHER" id="PTHR39515:SF2">
    <property type="entry name" value="HTH-TYPE TRANSCRIPTIONAL REGULATOR RV0880"/>
    <property type="match status" value="1"/>
</dbReference>
<dbReference type="AlphaFoldDB" id="A0A399EPT0"/>
<organism evidence="2 3">
    <name type="scientific">Calidithermus roseus</name>
    <dbReference type="NCBI Taxonomy" id="1644118"/>
    <lineage>
        <taxon>Bacteria</taxon>
        <taxon>Thermotogati</taxon>
        <taxon>Deinococcota</taxon>
        <taxon>Deinococci</taxon>
        <taxon>Thermales</taxon>
        <taxon>Thermaceae</taxon>
        <taxon>Calidithermus</taxon>
    </lineage>
</organism>
<accession>A0A399EPT0</accession>
<gene>
    <name evidence="2" type="ORF">Mrose_02003</name>
</gene>
<feature type="domain" description="HTH marR-type" evidence="1">
    <location>
        <begin position="1"/>
        <end position="133"/>
    </location>
</feature>
<dbReference type="SMART" id="SM00347">
    <property type="entry name" value="HTH_MARR"/>
    <property type="match status" value="1"/>
</dbReference>